<keyword evidence="4" id="KW-1185">Reference proteome</keyword>
<dbReference type="AlphaFoldDB" id="A0A4V3XEM7"/>
<dbReference type="Pfam" id="PF00026">
    <property type="entry name" value="Asp"/>
    <property type="match status" value="1"/>
</dbReference>
<evidence type="ECO:0000313" key="4">
    <source>
        <dbReference type="Proteomes" id="UP000310158"/>
    </source>
</evidence>
<comment type="similarity">
    <text evidence="1">Belongs to the peptidase A1 family.</text>
</comment>
<dbReference type="InterPro" id="IPR034164">
    <property type="entry name" value="Pepsin-like_dom"/>
</dbReference>
<dbReference type="PROSITE" id="PS51767">
    <property type="entry name" value="PEPTIDASE_A1"/>
    <property type="match status" value="1"/>
</dbReference>
<gene>
    <name evidence="3" type="ORF">EW146_g6091</name>
</gene>
<name>A0A4V3XEM7_9AGAM</name>
<dbReference type="Proteomes" id="UP000310158">
    <property type="component" value="Unassembled WGS sequence"/>
</dbReference>
<dbReference type="InterPro" id="IPR033121">
    <property type="entry name" value="PEPTIDASE_A1"/>
</dbReference>
<feature type="domain" description="Peptidase A1" evidence="2">
    <location>
        <begin position="119"/>
        <end position="461"/>
    </location>
</feature>
<dbReference type="InterPro" id="IPR021109">
    <property type="entry name" value="Peptidase_aspartic_dom_sf"/>
</dbReference>
<dbReference type="EMBL" id="SGPL01000293">
    <property type="protein sequence ID" value="THH14213.1"/>
    <property type="molecule type" value="Genomic_DNA"/>
</dbReference>
<dbReference type="PANTHER" id="PTHR47966:SF74">
    <property type="entry name" value="AGR407CP"/>
    <property type="match status" value="1"/>
</dbReference>
<dbReference type="InterPro" id="IPR001461">
    <property type="entry name" value="Aspartic_peptidase_A1"/>
</dbReference>
<dbReference type="Gene3D" id="2.40.70.10">
    <property type="entry name" value="Acid Proteases"/>
    <property type="match status" value="2"/>
</dbReference>
<evidence type="ECO:0000313" key="3">
    <source>
        <dbReference type="EMBL" id="THH14213.1"/>
    </source>
</evidence>
<dbReference type="PRINTS" id="PR00792">
    <property type="entry name" value="PEPSIN"/>
</dbReference>
<reference evidence="3 4" key="1">
    <citation type="submission" date="2019-02" db="EMBL/GenBank/DDBJ databases">
        <title>Genome sequencing of the rare red list fungi Bondarzewia mesenterica.</title>
        <authorList>
            <person name="Buettner E."/>
            <person name="Kellner H."/>
        </authorList>
    </citation>
    <scope>NUCLEOTIDE SEQUENCE [LARGE SCALE GENOMIC DNA]</scope>
    <source>
        <strain evidence="3 4">DSM 108281</strain>
    </source>
</reference>
<dbReference type="GO" id="GO:0006508">
    <property type="term" value="P:proteolysis"/>
    <property type="evidence" value="ECO:0007669"/>
    <property type="project" value="InterPro"/>
</dbReference>
<accession>A0A4V3XEM7</accession>
<comment type="caution">
    <text evidence="3">The sequence shown here is derived from an EMBL/GenBank/DDBJ whole genome shotgun (WGS) entry which is preliminary data.</text>
</comment>
<dbReference type="PANTHER" id="PTHR47966">
    <property type="entry name" value="BETA-SITE APP-CLEAVING ENZYME, ISOFORM A-RELATED"/>
    <property type="match status" value="1"/>
</dbReference>
<organism evidence="3 4">
    <name type="scientific">Bondarzewia mesenterica</name>
    <dbReference type="NCBI Taxonomy" id="1095465"/>
    <lineage>
        <taxon>Eukaryota</taxon>
        <taxon>Fungi</taxon>
        <taxon>Dikarya</taxon>
        <taxon>Basidiomycota</taxon>
        <taxon>Agaricomycotina</taxon>
        <taxon>Agaricomycetes</taxon>
        <taxon>Russulales</taxon>
        <taxon>Bondarzewiaceae</taxon>
        <taxon>Bondarzewia</taxon>
    </lineage>
</organism>
<sequence>MECGRAAPSARQVTLENEFEIAGRLSGLFDRRQYADSLCYEYPFAVASSLPLSTMSPFTFVLVFLLAVLDVAWAVGNVPHILQDHVRRQVLQNAANGIPASTNGSTIVSISLAKDLQTYYALLSVGNISFRVGLDTASSDLWLFSSNCASSACKSSPKYPLSYDSPSFVSVNGNATTFNVSYADTSMASGFIAMERVNFTNLSLSNQAFGLMNSSNITFVDQVSGIMGLSFARLSTINSLASNAAPFFTQLAQQGKLDYPLIGVSLPRNTSTTGSLALGAVDSSVVTNVTNIVWNQVVPFRPFGSESNTSSYLQWAIHLSNISVGTSIITPQPTYPQPNANASIALLDVGTAGIYGPYQDVSRIFSAIDSSRLVDSSTGTWAIPCDTNETMSFTFGGYNFTLLPSDYLIGPVSADPTICLSWPRALPPSSDGIDWQLGSTFLRTVYSIFSYGITSKELPMIGLYPLTPANATALPEASLSSLFSSLSLTVATALPNSLVAAPIYSTPSYIFNTSVPTSVLATNLATSTYAPLFSAMDAAAAGEGSGKFNFSALPQATPSPTQTTLVLTDKSGMVYTTTSVAATPNAVLGEPYGWTSGAGAVRTSITAIALASGLVCLLQWSGMSL</sequence>
<dbReference type="OrthoDB" id="771136at2759"/>
<dbReference type="CDD" id="cd05471">
    <property type="entry name" value="pepsin_like"/>
    <property type="match status" value="1"/>
</dbReference>
<evidence type="ECO:0000256" key="1">
    <source>
        <dbReference type="ARBA" id="ARBA00007447"/>
    </source>
</evidence>
<evidence type="ECO:0000259" key="2">
    <source>
        <dbReference type="PROSITE" id="PS51767"/>
    </source>
</evidence>
<dbReference type="GO" id="GO:0004190">
    <property type="term" value="F:aspartic-type endopeptidase activity"/>
    <property type="evidence" value="ECO:0007669"/>
    <property type="project" value="InterPro"/>
</dbReference>
<protein>
    <recommendedName>
        <fullName evidence="2">Peptidase A1 domain-containing protein</fullName>
    </recommendedName>
</protein>
<proteinExistence type="inferred from homology"/>
<dbReference type="SUPFAM" id="SSF50630">
    <property type="entry name" value="Acid proteases"/>
    <property type="match status" value="1"/>
</dbReference>